<dbReference type="Proteomes" id="UP000315496">
    <property type="component" value="Chromosome 1"/>
</dbReference>
<protein>
    <submittedName>
        <fullName evidence="2">MRG family protein</fullName>
    </submittedName>
</protein>
<reference evidence="2 3" key="1">
    <citation type="submission" date="2019-05" db="EMBL/GenBank/DDBJ databases">
        <title>The compact genome of Giardia muris reveals important steps in the evolution of intestinal protozoan parasites.</title>
        <authorList>
            <person name="Xu F."/>
            <person name="Jimenez-Gonzalez A."/>
            <person name="Einarsson E."/>
            <person name="Astvaldsson A."/>
            <person name="Peirasmaki D."/>
            <person name="Eckmann L."/>
            <person name="Andersson J.O."/>
            <person name="Svard S.G."/>
            <person name="Jerlstrom-Hultqvist J."/>
        </authorList>
    </citation>
    <scope>NUCLEOTIDE SEQUENCE [LARGE SCALE GENOMIC DNA]</scope>
    <source>
        <strain evidence="2 3">Roberts-Thomson</strain>
    </source>
</reference>
<organism evidence="2 3">
    <name type="scientific">Giardia muris</name>
    <dbReference type="NCBI Taxonomy" id="5742"/>
    <lineage>
        <taxon>Eukaryota</taxon>
        <taxon>Metamonada</taxon>
        <taxon>Diplomonadida</taxon>
        <taxon>Hexamitidae</taxon>
        <taxon>Giardiinae</taxon>
        <taxon>Giardia</taxon>
    </lineage>
</organism>
<dbReference type="InterPro" id="IPR026541">
    <property type="entry name" value="MRG_dom"/>
</dbReference>
<accession>A0A4Z1SXR4</accession>
<dbReference type="PROSITE" id="PS51640">
    <property type="entry name" value="MRG"/>
    <property type="match status" value="1"/>
</dbReference>
<dbReference type="InterPro" id="IPR038217">
    <property type="entry name" value="MRG_C_sf"/>
</dbReference>
<name>A0A4Z1SXR4_GIAMU</name>
<dbReference type="Gene3D" id="1.10.274.30">
    <property type="entry name" value="MRG domain"/>
    <property type="match status" value="1"/>
</dbReference>
<feature type="domain" description="MRG" evidence="1">
    <location>
        <begin position="223"/>
        <end position="362"/>
    </location>
</feature>
<sequence>MEPGDHALFLANGAWYHVFVEDIEEEGLASVRWYGHDRLFEVPITDLKLFTFEAVCEHRIVYTKISRKFLSRLIKGGEYSSGGKLWILSGGKTCLASEVVTKLPNTLHEHFFCEDCVDTYFIRPGEITSEVPSLCSKYFTCESMAREKSVTSTRLEDSHKVMRVLESTSNTKSNLLVPIEVSLAVIQRNAARRQLVLDHMHSECNGADLLPLELLRRATFTEYMIRTKGMVIGLPQRPNINDILEQFRTDPLENTSLTSTKLQLRQLFEIFLLGELQHLLENGGLFFPMEAELILSTLDPTTLKESAANVLGADFLIRVVMLLPAILRSMNTDTNYLMGRALLLVEFLHERQHYFAERQNYVSPKISTLCPSPGSYNASRPVSQNPPHTST</sequence>
<evidence type="ECO:0000313" key="2">
    <source>
        <dbReference type="EMBL" id="TNJ30486.1"/>
    </source>
</evidence>
<proteinExistence type="predicted"/>
<dbReference type="OrthoDB" id="124855at2759"/>
<gene>
    <name evidence="2" type="ORF">GMRT_12693</name>
</gene>
<dbReference type="AlphaFoldDB" id="A0A4Z1SXR4"/>
<dbReference type="Pfam" id="PF05712">
    <property type="entry name" value="MRG"/>
    <property type="match status" value="1"/>
</dbReference>
<comment type="caution">
    <text evidence="2">The sequence shown here is derived from an EMBL/GenBank/DDBJ whole genome shotgun (WGS) entry which is preliminary data.</text>
</comment>
<evidence type="ECO:0000259" key="1">
    <source>
        <dbReference type="Pfam" id="PF05712"/>
    </source>
</evidence>
<dbReference type="VEuPathDB" id="GiardiaDB:GMRT_12693"/>
<evidence type="ECO:0000313" key="3">
    <source>
        <dbReference type="Proteomes" id="UP000315496"/>
    </source>
</evidence>
<keyword evidence="3" id="KW-1185">Reference proteome</keyword>
<dbReference type="EMBL" id="VDLU01000001">
    <property type="protein sequence ID" value="TNJ30486.1"/>
    <property type="molecule type" value="Genomic_DNA"/>
</dbReference>